<keyword evidence="2" id="KW-0808">Transferase</keyword>
<reference evidence="8" key="1">
    <citation type="submission" date="2020-05" db="EMBL/GenBank/DDBJ databases">
        <authorList>
            <person name="Chiriac C."/>
            <person name="Salcher M."/>
            <person name="Ghai R."/>
            <person name="Kavagutti S V."/>
        </authorList>
    </citation>
    <scope>NUCLEOTIDE SEQUENCE</scope>
</reference>
<feature type="region of interest" description="Disordered" evidence="6">
    <location>
        <begin position="223"/>
        <end position="285"/>
    </location>
</feature>
<keyword evidence="4" id="KW-0573">Peptidoglycan synthesis</keyword>
<feature type="compositionally biased region" description="Low complexity" evidence="6">
    <location>
        <begin position="240"/>
        <end position="279"/>
    </location>
</feature>
<dbReference type="InterPro" id="IPR036366">
    <property type="entry name" value="PGBDSf"/>
</dbReference>
<dbReference type="GO" id="GO:0071555">
    <property type="term" value="P:cell wall organization"/>
    <property type="evidence" value="ECO:0007669"/>
    <property type="project" value="UniProtKB-KW"/>
</dbReference>
<dbReference type="InterPro" id="IPR038063">
    <property type="entry name" value="Transpep_catalytic_dom"/>
</dbReference>
<dbReference type="UniPathway" id="UPA00219"/>
<dbReference type="GO" id="GO:0016740">
    <property type="term" value="F:transferase activity"/>
    <property type="evidence" value="ECO:0007669"/>
    <property type="project" value="UniProtKB-KW"/>
</dbReference>
<dbReference type="Gene3D" id="1.10.101.10">
    <property type="entry name" value="PGBD-like superfamily/PGBD"/>
    <property type="match status" value="1"/>
</dbReference>
<sequence length="285" mass="30371">MPSGEVSEGSTGPEVAAYQARLASLHFDPGTQSGTFTSDTTYAIHTLQKMMGAPVSGRLGEPERLALMNFQYPAPLKPDAEPNRTEIDITRQVMTLYIDRQVRLITTISTGSGKNYCYTPFYKTVRVCENANTPEGRFAYTYFVNAWHRSPLGQLYKPFYFNGGIAVHGYPDVPVRPASHGCTRIPMRIADYWSTLVAKGDAVYVIGKSATTVAAPNVINPKQSALSGTRTTGGVPSVAGQPTTTTGAPTLGPVESTSTTIAPPPSSSSSSSTSSTTTTLPPPPL</sequence>
<dbReference type="InterPro" id="IPR002477">
    <property type="entry name" value="Peptidoglycan-bd-like"/>
</dbReference>
<dbReference type="Pfam" id="PF01471">
    <property type="entry name" value="PG_binding_1"/>
    <property type="match status" value="1"/>
</dbReference>
<feature type="domain" description="L,D-TPase catalytic" evidence="7">
    <location>
        <begin position="83"/>
        <end position="206"/>
    </location>
</feature>
<evidence type="ECO:0000313" key="8">
    <source>
        <dbReference type="EMBL" id="CAB4775376.1"/>
    </source>
</evidence>
<keyword evidence="5" id="KW-0961">Cell wall biogenesis/degradation</keyword>
<evidence type="ECO:0000256" key="1">
    <source>
        <dbReference type="ARBA" id="ARBA00004752"/>
    </source>
</evidence>
<accession>A0A6J6VVE9</accession>
<evidence type="ECO:0000256" key="3">
    <source>
        <dbReference type="ARBA" id="ARBA00022960"/>
    </source>
</evidence>
<evidence type="ECO:0000256" key="6">
    <source>
        <dbReference type="SAM" id="MobiDB-lite"/>
    </source>
</evidence>
<dbReference type="CDD" id="cd16913">
    <property type="entry name" value="YkuD_like"/>
    <property type="match status" value="1"/>
</dbReference>
<keyword evidence="3" id="KW-0133">Cell shape</keyword>
<dbReference type="EMBL" id="CAEZZU010000053">
    <property type="protein sequence ID" value="CAB4775376.1"/>
    <property type="molecule type" value="Genomic_DNA"/>
</dbReference>
<evidence type="ECO:0000259" key="7">
    <source>
        <dbReference type="PROSITE" id="PS52029"/>
    </source>
</evidence>
<dbReference type="SUPFAM" id="SSF47090">
    <property type="entry name" value="PGBD-like"/>
    <property type="match status" value="1"/>
</dbReference>
<dbReference type="InterPro" id="IPR005490">
    <property type="entry name" value="LD_TPept_cat_dom"/>
</dbReference>
<dbReference type="AlphaFoldDB" id="A0A6J6VVE9"/>
<feature type="compositionally biased region" description="Polar residues" evidence="6">
    <location>
        <begin position="223"/>
        <end position="234"/>
    </location>
</feature>
<proteinExistence type="predicted"/>
<dbReference type="Gene3D" id="2.40.440.10">
    <property type="entry name" value="L,D-transpeptidase catalytic domain-like"/>
    <property type="match status" value="1"/>
</dbReference>
<dbReference type="Pfam" id="PF03734">
    <property type="entry name" value="YkuD"/>
    <property type="match status" value="1"/>
</dbReference>
<dbReference type="SUPFAM" id="SSF141523">
    <property type="entry name" value="L,D-transpeptidase catalytic domain-like"/>
    <property type="match status" value="1"/>
</dbReference>
<evidence type="ECO:0000256" key="4">
    <source>
        <dbReference type="ARBA" id="ARBA00022984"/>
    </source>
</evidence>
<organism evidence="8">
    <name type="scientific">freshwater metagenome</name>
    <dbReference type="NCBI Taxonomy" id="449393"/>
    <lineage>
        <taxon>unclassified sequences</taxon>
        <taxon>metagenomes</taxon>
        <taxon>ecological metagenomes</taxon>
    </lineage>
</organism>
<comment type="pathway">
    <text evidence="1">Cell wall biogenesis; peptidoglycan biosynthesis.</text>
</comment>
<evidence type="ECO:0000256" key="5">
    <source>
        <dbReference type="ARBA" id="ARBA00023316"/>
    </source>
</evidence>
<name>A0A6J6VVE9_9ZZZZ</name>
<evidence type="ECO:0000256" key="2">
    <source>
        <dbReference type="ARBA" id="ARBA00022679"/>
    </source>
</evidence>
<gene>
    <name evidence="8" type="ORF">UFOPK2925_00506</name>
</gene>
<protein>
    <submittedName>
        <fullName evidence="8">Unannotated protein</fullName>
    </submittedName>
</protein>
<dbReference type="PROSITE" id="PS52029">
    <property type="entry name" value="LD_TPASE"/>
    <property type="match status" value="1"/>
</dbReference>
<dbReference type="GO" id="GO:0008360">
    <property type="term" value="P:regulation of cell shape"/>
    <property type="evidence" value="ECO:0007669"/>
    <property type="project" value="UniProtKB-KW"/>
</dbReference>
<dbReference type="InterPro" id="IPR036365">
    <property type="entry name" value="PGBD-like_sf"/>
</dbReference>
<dbReference type="GO" id="GO:0009252">
    <property type="term" value="P:peptidoglycan biosynthetic process"/>
    <property type="evidence" value="ECO:0007669"/>
    <property type="project" value="UniProtKB-UniPathway"/>
</dbReference>